<accession>A0A1H3EAS9</accession>
<evidence type="ECO:0000313" key="2">
    <source>
        <dbReference type="Proteomes" id="UP000198569"/>
    </source>
</evidence>
<reference evidence="2" key="1">
    <citation type="submission" date="2016-10" db="EMBL/GenBank/DDBJ databases">
        <authorList>
            <person name="Varghese N."/>
            <person name="Submissions S."/>
        </authorList>
    </citation>
    <scope>NUCLEOTIDE SEQUENCE [LARGE SCALE GENOMIC DNA]</scope>
    <source>
        <strain evidence="2">DSM 15718</strain>
    </source>
</reference>
<sequence>MAIHHPANTVISPQDCVSNVVPIYDGGPTHGEYSVAILEWNGNPCVGIRWNITERELNNPDKVSGRIICVGEPNSRGYATWFILPDDFLRNLLSGGDIASEIRNYLERNE</sequence>
<keyword evidence="2" id="KW-1185">Reference proteome</keyword>
<dbReference type="AlphaFoldDB" id="A0A1H3EAS9"/>
<dbReference type="Proteomes" id="UP000198569">
    <property type="component" value="Unassembled WGS sequence"/>
</dbReference>
<proteinExistence type="predicted"/>
<name>A0A1H3EAS9_9FLAO</name>
<organism evidence="1 2">
    <name type="scientific">Flavobacterium degerlachei</name>
    <dbReference type="NCBI Taxonomy" id="229203"/>
    <lineage>
        <taxon>Bacteria</taxon>
        <taxon>Pseudomonadati</taxon>
        <taxon>Bacteroidota</taxon>
        <taxon>Flavobacteriia</taxon>
        <taxon>Flavobacteriales</taxon>
        <taxon>Flavobacteriaceae</taxon>
        <taxon>Flavobacterium</taxon>
    </lineage>
</organism>
<protein>
    <submittedName>
        <fullName evidence="1">Uncharacterized protein</fullName>
    </submittedName>
</protein>
<dbReference type="OrthoDB" id="7283415at2"/>
<dbReference type="STRING" id="229203.SAMN05444338_11495"/>
<evidence type="ECO:0000313" key="1">
    <source>
        <dbReference type="EMBL" id="SDX75816.1"/>
    </source>
</evidence>
<dbReference type="EMBL" id="FNMV01000014">
    <property type="protein sequence ID" value="SDX75816.1"/>
    <property type="molecule type" value="Genomic_DNA"/>
</dbReference>
<gene>
    <name evidence="1" type="ORF">SAMN05444338_11495</name>
</gene>
<dbReference type="RefSeq" id="WP_139262346.1">
    <property type="nucleotide sequence ID" value="NZ_FNMV01000014.1"/>
</dbReference>